<name>A0A1P8UZM7_9RHOB</name>
<dbReference type="Proteomes" id="UP000187059">
    <property type="component" value="Chromosome"/>
</dbReference>
<dbReference type="AlphaFoldDB" id="A0A1P8UZM7"/>
<keyword evidence="2" id="KW-1185">Reference proteome</keyword>
<sequence length="43" mass="4745">MYDPDAAAFTGNRGQRSITARFGRKKSCREAAGMAALRSIRKQ</sequence>
<protein>
    <submittedName>
        <fullName evidence="1">Uncharacterized protein</fullName>
    </submittedName>
</protein>
<reference evidence="1 2" key="1">
    <citation type="submission" date="2016-04" db="EMBL/GenBank/DDBJ databases">
        <title>Deep-sea bacteria in the southern Pacific.</title>
        <authorList>
            <person name="Tang K."/>
        </authorList>
    </citation>
    <scope>NUCLEOTIDE SEQUENCE [LARGE SCALE GENOMIC DNA]</scope>
    <source>
        <strain evidence="1 2">JLT2014</strain>
    </source>
</reference>
<dbReference type="KEGG" id="paby:Ga0080574_TMP4520"/>
<accession>A0A1P8UZM7</accession>
<evidence type="ECO:0000313" key="1">
    <source>
        <dbReference type="EMBL" id="APZ54854.1"/>
    </source>
</evidence>
<proteinExistence type="predicted"/>
<evidence type="ECO:0000313" key="2">
    <source>
        <dbReference type="Proteomes" id="UP000187059"/>
    </source>
</evidence>
<gene>
    <name evidence="1" type="ORF">Ga0080574_TMP4520</name>
</gene>
<dbReference type="EMBL" id="CP015093">
    <property type="protein sequence ID" value="APZ54854.1"/>
    <property type="molecule type" value="Genomic_DNA"/>
</dbReference>
<organism evidence="1 2">
    <name type="scientific">Salipiger abyssi</name>
    <dbReference type="NCBI Taxonomy" id="1250539"/>
    <lineage>
        <taxon>Bacteria</taxon>
        <taxon>Pseudomonadati</taxon>
        <taxon>Pseudomonadota</taxon>
        <taxon>Alphaproteobacteria</taxon>
        <taxon>Rhodobacterales</taxon>
        <taxon>Roseobacteraceae</taxon>
        <taxon>Salipiger</taxon>
    </lineage>
</organism>